<feature type="domain" description="Lysidine-tRNA(Ile) synthetase C-terminal" evidence="9">
    <location>
        <begin position="362"/>
        <end position="431"/>
    </location>
</feature>
<dbReference type="Gene3D" id="3.40.50.620">
    <property type="entry name" value="HUPs"/>
    <property type="match status" value="1"/>
</dbReference>
<dbReference type="EMBL" id="CP116766">
    <property type="protein sequence ID" value="WCL71865.1"/>
    <property type="molecule type" value="Genomic_DNA"/>
</dbReference>
<dbReference type="SUPFAM" id="SSF56037">
    <property type="entry name" value="PheT/TilS domain"/>
    <property type="match status" value="1"/>
</dbReference>
<dbReference type="HAMAP" id="MF_01161">
    <property type="entry name" value="tRNA_Ile_lys_synt"/>
    <property type="match status" value="1"/>
</dbReference>
<evidence type="ECO:0000256" key="2">
    <source>
        <dbReference type="ARBA" id="ARBA00022490"/>
    </source>
</evidence>
<comment type="catalytic activity">
    <reaction evidence="7 8">
        <text>cytidine(34) in tRNA(Ile2) + L-lysine + ATP = lysidine(34) in tRNA(Ile2) + AMP + diphosphate + H(+)</text>
        <dbReference type="Rhea" id="RHEA:43744"/>
        <dbReference type="Rhea" id="RHEA-COMP:10625"/>
        <dbReference type="Rhea" id="RHEA-COMP:10670"/>
        <dbReference type="ChEBI" id="CHEBI:15378"/>
        <dbReference type="ChEBI" id="CHEBI:30616"/>
        <dbReference type="ChEBI" id="CHEBI:32551"/>
        <dbReference type="ChEBI" id="CHEBI:33019"/>
        <dbReference type="ChEBI" id="CHEBI:82748"/>
        <dbReference type="ChEBI" id="CHEBI:83665"/>
        <dbReference type="ChEBI" id="CHEBI:456215"/>
        <dbReference type="EC" id="6.3.4.19"/>
    </reaction>
</comment>
<dbReference type="InterPro" id="IPR012094">
    <property type="entry name" value="tRNA_Ile_lys_synt"/>
</dbReference>
<evidence type="ECO:0000256" key="4">
    <source>
        <dbReference type="ARBA" id="ARBA00022694"/>
    </source>
</evidence>
<dbReference type="InterPro" id="IPR014729">
    <property type="entry name" value="Rossmann-like_a/b/a_fold"/>
</dbReference>
<dbReference type="PANTHER" id="PTHR43033:SF1">
    <property type="entry name" value="TRNA(ILE)-LYSIDINE SYNTHASE-RELATED"/>
    <property type="match status" value="1"/>
</dbReference>
<dbReference type="InterPro" id="IPR012795">
    <property type="entry name" value="tRNA_Ile_lys_synt_N"/>
</dbReference>
<dbReference type="RefSeq" id="WP_237091879.1">
    <property type="nucleotide sequence ID" value="NZ_CP116766.1"/>
</dbReference>
<evidence type="ECO:0000256" key="3">
    <source>
        <dbReference type="ARBA" id="ARBA00022598"/>
    </source>
</evidence>
<evidence type="ECO:0000256" key="7">
    <source>
        <dbReference type="ARBA" id="ARBA00048539"/>
    </source>
</evidence>
<evidence type="ECO:0000256" key="8">
    <source>
        <dbReference type="HAMAP-Rule" id="MF_01161"/>
    </source>
</evidence>
<dbReference type="EC" id="6.3.4.19" evidence="8"/>
<dbReference type="SMART" id="SM00977">
    <property type="entry name" value="TilS_C"/>
    <property type="match status" value="1"/>
</dbReference>
<keyword evidence="5 8" id="KW-0547">Nucleotide-binding</keyword>
<evidence type="ECO:0000256" key="6">
    <source>
        <dbReference type="ARBA" id="ARBA00022840"/>
    </source>
</evidence>
<evidence type="ECO:0000313" key="10">
    <source>
        <dbReference type="EMBL" id="WCL71865.1"/>
    </source>
</evidence>
<dbReference type="CDD" id="cd01992">
    <property type="entry name" value="TilS_N"/>
    <property type="match status" value="1"/>
</dbReference>
<keyword evidence="2 8" id="KW-0963">Cytoplasm</keyword>
<proteinExistence type="inferred from homology"/>
<dbReference type="PANTHER" id="PTHR43033">
    <property type="entry name" value="TRNA(ILE)-LYSIDINE SYNTHASE-RELATED"/>
    <property type="match status" value="1"/>
</dbReference>
<keyword evidence="3 8" id="KW-0436">Ligase</keyword>
<dbReference type="SUPFAM" id="SSF82829">
    <property type="entry name" value="MesJ substrate recognition domain-like"/>
    <property type="match status" value="1"/>
</dbReference>
<reference evidence="10 11" key="1">
    <citation type="submission" date="2023-01" db="EMBL/GenBank/DDBJ databases">
        <authorList>
            <person name="Yang C."/>
        </authorList>
    </citation>
    <scope>NUCLEOTIDE SEQUENCE [LARGE SCALE GENOMIC DNA]</scope>
    <source>
        <strain evidence="10 11">ZJ106</strain>
    </source>
</reference>
<keyword evidence="4 8" id="KW-0819">tRNA processing</keyword>
<evidence type="ECO:0000259" key="9">
    <source>
        <dbReference type="SMART" id="SM00977"/>
    </source>
</evidence>
<feature type="binding site" evidence="8">
    <location>
        <begin position="33"/>
        <end position="38"/>
    </location>
    <ligand>
        <name>ATP</name>
        <dbReference type="ChEBI" id="CHEBI:30616"/>
    </ligand>
</feature>
<evidence type="ECO:0000256" key="5">
    <source>
        <dbReference type="ARBA" id="ARBA00022741"/>
    </source>
</evidence>
<dbReference type="SUPFAM" id="SSF52402">
    <property type="entry name" value="Adenine nucleotide alpha hydrolases-like"/>
    <property type="match status" value="1"/>
</dbReference>
<dbReference type="NCBIfam" id="TIGR02432">
    <property type="entry name" value="lysidine_TilS_N"/>
    <property type="match status" value="1"/>
</dbReference>
<keyword evidence="11" id="KW-1185">Reference proteome</keyword>
<comment type="similarity">
    <text evidence="8">Belongs to the tRNA(Ile)-lysidine synthase family.</text>
</comment>
<keyword evidence="6 8" id="KW-0067">ATP-binding</keyword>
<accession>A0ABY7RJS0</accession>
<name>A0ABY7RJS0_9NEIS</name>
<dbReference type="InterPro" id="IPR012796">
    <property type="entry name" value="Lysidine-tRNA-synth_C"/>
</dbReference>
<dbReference type="Proteomes" id="UP001221268">
    <property type="component" value="Chromosome"/>
</dbReference>
<sequence length="441" mass="49636">MPSENVPDTHLCLETVAAAWLGRRPTHIEVGFSGGLDSVVLLHILVTLRQQYGFRVQAVHVHHGLNPAADDWAAFCRRCCEEWNVPLRVVRVQVNPERLGVEAAARAERYRAFAASDCTVLALAHHQNDQIETFLLAAARGGGIRALAAMPEWRALNSDIQIWRPLLPLSRNRLADYAAAHGLTYVEDDSNGDPAYLRNWLRHQALPAWRQRVAHIDRQILANVRALQDDLALLDELAEADWAQVCLGGRFSLAAWRQLSERRRRHLLHFLLQRHDIHVSRQYLHDFARVLSESESGSWTVGSKQMIAYRQILFIVPEHIGQSVTWADKPLTGRLKTLLQAQGFVLQPQRGGLSETVLNSDGMIRVPAAADKIPIHSGSKSVNKILQEARVLPPLRAYWPLIAATDGTCLAVANLRVRQDIQAENGWLPVWPQWQDYCGIK</sequence>
<evidence type="ECO:0000256" key="1">
    <source>
        <dbReference type="ARBA" id="ARBA00004496"/>
    </source>
</evidence>
<comment type="function">
    <text evidence="8">Ligates lysine onto the cytidine present at position 34 of the AUA codon-specific tRNA(Ile) that contains the anticodon CAU, in an ATP-dependent manner. Cytidine is converted to lysidine, thus changing the amino acid specificity of the tRNA from methionine to isoleucine.</text>
</comment>
<organism evidence="10 11">
    <name type="scientific">Neisseria lisongii</name>
    <dbReference type="NCBI Taxonomy" id="2912188"/>
    <lineage>
        <taxon>Bacteria</taxon>
        <taxon>Pseudomonadati</taxon>
        <taxon>Pseudomonadota</taxon>
        <taxon>Betaproteobacteria</taxon>
        <taxon>Neisseriales</taxon>
        <taxon>Neisseriaceae</taxon>
        <taxon>Neisseria</taxon>
    </lineage>
</organism>
<protein>
    <recommendedName>
        <fullName evidence="8">tRNA(Ile)-lysidine synthase</fullName>
        <ecNumber evidence="8">6.3.4.19</ecNumber>
    </recommendedName>
    <alternativeName>
        <fullName evidence="8">tRNA(Ile)-2-lysyl-cytidine synthase</fullName>
    </alternativeName>
    <alternativeName>
        <fullName evidence="8">tRNA(Ile)-lysidine synthetase</fullName>
    </alternativeName>
</protein>
<dbReference type="GO" id="GO:0032267">
    <property type="term" value="F:tRNA(Ile)-lysidine synthase activity"/>
    <property type="evidence" value="ECO:0007669"/>
    <property type="project" value="UniProtKB-EC"/>
</dbReference>
<gene>
    <name evidence="8 10" type="primary">tilS</name>
    <name evidence="10" type="ORF">PJU73_01710</name>
</gene>
<dbReference type="Pfam" id="PF11734">
    <property type="entry name" value="TilS_C"/>
    <property type="match status" value="1"/>
</dbReference>
<evidence type="ECO:0000313" key="11">
    <source>
        <dbReference type="Proteomes" id="UP001221268"/>
    </source>
</evidence>
<comment type="subcellular location">
    <subcellularLocation>
        <location evidence="1 8">Cytoplasm</location>
    </subcellularLocation>
</comment>
<dbReference type="Pfam" id="PF01171">
    <property type="entry name" value="ATP_bind_3"/>
    <property type="match status" value="1"/>
</dbReference>
<dbReference type="NCBIfam" id="TIGR02433">
    <property type="entry name" value="lysidine_TilS_C"/>
    <property type="match status" value="1"/>
</dbReference>
<dbReference type="InterPro" id="IPR011063">
    <property type="entry name" value="TilS/TtcA_N"/>
</dbReference>
<comment type="domain">
    <text evidence="8">The N-terminal region contains the highly conserved SGGXDS motif, predicted to be a P-loop motif involved in ATP binding.</text>
</comment>